<feature type="region of interest" description="Disordered" evidence="6">
    <location>
        <begin position="46"/>
        <end position="68"/>
    </location>
</feature>
<evidence type="ECO:0000256" key="7">
    <source>
        <dbReference type="SAM" id="Phobius"/>
    </source>
</evidence>
<feature type="non-terminal residue" evidence="8">
    <location>
        <position position="1"/>
    </location>
</feature>
<comment type="similarity">
    <text evidence="2">Belongs to the major facilitator superfamily. Proton-dependent oligopeptide transporter (POT/PTR) (TC 2.A.17) family.</text>
</comment>
<dbReference type="PANTHER" id="PTHR11654">
    <property type="entry name" value="OLIGOPEPTIDE TRANSPORTER-RELATED"/>
    <property type="match status" value="1"/>
</dbReference>
<feature type="non-terminal residue" evidence="8">
    <location>
        <position position="229"/>
    </location>
</feature>
<evidence type="ECO:0000256" key="5">
    <source>
        <dbReference type="ARBA" id="ARBA00023136"/>
    </source>
</evidence>
<evidence type="ECO:0000256" key="1">
    <source>
        <dbReference type="ARBA" id="ARBA00004141"/>
    </source>
</evidence>
<gene>
    <name evidence="8" type="primary">At1g69860_0</name>
    <name evidence="8" type="ORF">g.46381</name>
</gene>
<evidence type="ECO:0000313" key="8">
    <source>
        <dbReference type="EMBL" id="JAT41092.1"/>
    </source>
</evidence>
<feature type="compositionally biased region" description="Basic and acidic residues" evidence="6">
    <location>
        <begin position="1"/>
        <end position="21"/>
    </location>
</feature>
<keyword evidence="4 7" id="KW-1133">Transmembrane helix</keyword>
<evidence type="ECO:0000256" key="6">
    <source>
        <dbReference type="SAM" id="MobiDB-lite"/>
    </source>
</evidence>
<feature type="transmembrane region" description="Helical" evidence="7">
    <location>
        <begin position="114"/>
        <end position="136"/>
    </location>
</feature>
<protein>
    <submittedName>
        <fullName evidence="8">Putative peptide/nitrate transporter At1g69860</fullName>
    </submittedName>
</protein>
<name>A0A1D1XFA5_9ARAE</name>
<organism evidence="8">
    <name type="scientific">Anthurium amnicola</name>
    <dbReference type="NCBI Taxonomy" id="1678845"/>
    <lineage>
        <taxon>Eukaryota</taxon>
        <taxon>Viridiplantae</taxon>
        <taxon>Streptophyta</taxon>
        <taxon>Embryophyta</taxon>
        <taxon>Tracheophyta</taxon>
        <taxon>Spermatophyta</taxon>
        <taxon>Magnoliopsida</taxon>
        <taxon>Liliopsida</taxon>
        <taxon>Araceae</taxon>
        <taxon>Pothoideae</taxon>
        <taxon>Potheae</taxon>
        <taxon>Anthurium</taxon>
    </lineage>
</organism>
<sequence>ESKEKQEREEREKEKEKEKQKQSGRGVQLLYFMRCFPFFPSQSASKTTMEEDHEKGNGKALEEPVAMPGRKPGGWKSMPYIIGNETFERLATFGMLANFTVYLVNYLHMKQVKAATLANIWFGTTNFAPLLGAFLSDAYLGRFLILAICSVCSFLGMVGLTLTAAVPSLRPPDDGGASPALQALLVVSLGLLTVGAGGVRPCSLPFGVDQFDPSTEEGRRGINSFFNWY</sequence>
<dbReference type="Gene3D" id="1.20.1250.20">
    <property type="entry name" value="MFS general substrate transporter like domains"/>
    <property type="match status" value="1"/>
</dbReference>
<evidence type="ECO:0000256" key="2">
    <source>
        <dbReference type="ARBA" id="ARBA00005982"/>
    </source>
</evidence>
<keyword evidence="3 7" id="KW-0812">Transmembrane</keyword>
<keyword evidence="5 7" id="KW-0472">Membrane</keyword>
<dbReference type="EMBL" id="GDJX01026844">
    <property type="protein sequence ID" value="JAT41092.1"/>
    <property type="molecule type" value="Transcribed_RNA"/>
</dbReference>
<dbReference type="InterPro" id="IPR036259">
    <property type="entry name" value="MFS_trans_sf"/>
</dbReference>
<dbReference type="Pfam" id="PF00854">
    <property type="entry name" value="PTR2"/>
    <property type="match status" value="1"/>
</dbReference>
<accession>A0A1D1XFA5</accession>
<evidence type="ECO:0000256" key="3">
    <source>
        <dbReference type="ARBA" id="ARBA00022692"/>
    </source>
</evidence>
<dbReference type="GO" id="GO:0016020">
    <property type="term" value="C:membrane"/>
    <property type="evidence" value="ECO:0007669"/>
    <property type="project" value="UniProtKB-SubCell"/>
</dbReference>
<evidence type="ECO:0000256" key="4">
    <source>
        <dbReference type="ARBA" id="ARBA00022989"/>
    </source>
</evidence>
<dbReference type="SUPFAM" id="SSF103473">
    <property type="entry name" value="MFS general substrate transporter"/>
    <property type="match status" value="1"/>
</dbReference>
<dbReference type="AlphaFoldDB" id="A0A1D1XFA5"/>
<dbReference type="InterPro" id="IPR000109">
    <property type="entry name" value="POT_fam"/>
</dbReference>
<dbReference type="GO" id="GO:0022857">
    <property type="term" value="F:transmembrane transporter activity"/>
    <property type="evidence" value="ECO:0007669"/>
    <property type="project" value="InterPro"/>
</dbReference>
<feature type="compositionally biased region" description="Basic and acidic residues" evidence="6">
    <location>
        <begin position="48"/>
        <end position="62"/>
    </location>
</feature>
<feature type="transmembrane region" description="Helical" evidence="7">
    <location>
        <begin position="179"/>
        <end position="199"/>
    </location>
</feature>
<feature type="transmembrane region" description="Helical" evidence="7">
    <location>
        <begin position="143"/>
        <end position="167"/>
    </location>
</feature>
<comment type="subcellular location">
    <subcellularLocation>
        <location evidence="1">Membrane</location>
        <topology evidence="1">Multi-pass membrane protein</topology>
    </subcellularLocation>
</comment>
<feature type="region of interest" description="Disordered" evidence="6">
    <location>
        <begin position="1"/>
        <end position="24"/>
    </location>
</feature>
<reference evidence="8" key="1">
    <citation type="submission" date="2015-07" db="EMBL/GenBank/DDBJ databases">
        <title>Transcriptome Assembly of Anthurium amnicola.</title>
        <authorList>
            <person name="Suzuki J."/>
        </authorList>
    </citation>
    <scope>NUCLEOTIDE SEQUENCE</scope>
</reference>
<feature type="transmembrane region" description="Helical" evidence="7">
    <location>
        <begin position="90"/>
        <end position="108"/>
    </location>
</feature>
<proteinExistence type="inferred from homology"/>